<name>A0A4S4KN76_9APHY</name>
<dbReference type="EMBL" id="SGPJ01000062">
    <property type="protein sequence ID" value="THG99991.1"/>
    <property type="molecule type" value="Genomic_DNA"/>
</dbReference>
<proteinExistence type="predicted"/>
<organism evidence="2 3">
    <name type="scientific">Hermanssonia centrifuga</name>
    <dbReference type="NCBI Taxonomy" id="98765"/>
    <lineage>
        <taxon>Eukaryota</taxon>
        <taxon>Fungi</taxon>
        <taxon>Dikarya</taxon>
        <taxon>Basidiomycota</taxon>
        <taxon>Agaricomycotina</taxon>
        <taxon>Agaricomycetes</taxon>
        <taxon>Polyporales</taxon>
        <taxon>Meruliaceae</taxon>
        <taxon>Hermanssonia</taxon>
    </lineage>
</organism>
<gene>
    <name evidence="2" type="ORF">EW026_g2445</name>
</gene>
<keyword evidence="3" id="KW-1185">Reference proteome</keyword>
<dbReference type="AlphaFoldDB" id="A0A4S4KN76"/>
<evidence type="ECO:0000313" key="2">
    <source>
        <dbReference type="EMBL" id="THG99991.1"/>
    </source>
</evidence>
<accession>A0A4S4KN76</accession>
<keyword evidence="1" id="KW-0732">Signal</keyword>
<protein>
    <submittedName>
        <fullName evidence="2">Uncharacterized protein</fullName>
    </submittedName>
</protein>
<feature type="chain" id="PRO_5020575357" evidence="1">
    <location>
        <begin position="18"/>
        <end position="178"/>
    </location>
</feature>
<reference evidence="2 3" key="1">
    <citation type="submission" date="2019-02" db="EMBL/GenBank/DDBJ databases">
        <title>Genome sequencing of the rare red list fungi Phlebia centrifuga.</title>
        <authorList>
            <person name="Buettner E."/>
            <person name="Kellner H."/>
        </authorList>
    </citation>
    <scope>NUCLEOTIDE SEQUENCE [LARGE SCALE GENOMIC DNA]</scope>
    <source>
        <strain evidence="2 3">DSM 108282</strain>
    </source>
</reference>
<feature type="signal peptide" evidence="1">
    <location>
        <begin position="1"/>
        <end position="17"/>
    </location>
</feature>
<comment type="caution">
    <text evidence="2">The sequence shown here is derived from an EMBL/GenBank/DDBJ whole genome shotgun (WGS) entry which is preliminary data.</text>
</comment>
<sequence length="178" mass="18458">MFNKALLLLPFAVGVMSVTLDVSFFNGASCTGVGMGCTDIEPDACCAAYSSSAAWQSLSTSSWEGIASNTYVHAMAGKTCSVDVGTVSSAGACFDSGSATGITSAIFYNGAGTALKKRDDDAECTPHPADIYFYSPGDGFKYIVDATNPVHSANIDSATSSEEMEQYILANFETKVAA</sequence>
<evidence type="ECO:0000256" key="1">
    <source>
        <dbReference type="SAM" id="SignalP"/>
    </source>
</evidence>
<dbReference type="Proteomes" id="UP000309038">
    <property type="component" value="Unassembled WGS sequence"/>
</dbReference>
<evidence type="ECO:0000313" key="3">
    <source>
        <dbReference type="Proteomes" id="UP000309038"/>
    </source>
</evidence>